<reference evidence="6 7" key="1">
    <citation type="submission" date="2019-03" db="EMBL/GenBank/DDBJ databases">
        <title>Genomic Encyclopedia of Type Strains, Phase III (KMG-III): the genomes of soil and plant-associated and newly described type strains.</title>
        <authorList>
            <person name="Whitman W."/>
        </authorList>
    </citation>
    <scope>NUCLEOTIDE SEQUENCE [LARGE SCALE GENOMIC DNA]</scope>
    <source>
        <strain evidence="6 7">CECT 8301</strain>
    </source>
</reference>
<evidence type="ECO:0000313" key="6">
    <source>
        <dbReference type="EMBL" id="TDY64576.1"/>
    </source>
</evidence>
<dbReference type="AlphaFoldDB" id="A0A4R8MKK1"/>
<dbReference type="Pfam" id="PF03486">
    <property type="entry name" value="HI0933_like"/>
    <property type="match status" value="1"/>
</dbReference>
<evidence type="ECO:0000259" key="5">
    <source>
        <dbReference type="Pfam" id="PF22780"/>
    </source>
</evidence>
<dbReference type="SUPFAM" id="SSF160996">
    <property type="entry name" value="HI0933 insert domain-like"/>
    <property type="match status" value="1"/>
</dbReference>
<keyword evidence="3" id="KW-0274">FAD</keyword>
<evidence type="ECO:0000256" key="1">
    <source>
        <dbReference type="ARBA" id="ARBA00001974"/>
    </source>
</evidence>
<keyword evidence="2" id="KW-0285">Flavoprotein</keyword>
<dbReference type="Gene3D" id="3.50.50.60">
    <property type="entry name" value="FAD/NAD(P)-binding domain"/>
    <property type="match status" value="1"/>
</dbReference>
<evidence type="ECO:0000259" key="4">
    <source>
        <dbReference type="Pfam" id="PF03486"/>
    </source>
</evidence>
<proteinExistence type="predicted"/>
<sequence length="396" mass="43575">MKQVSIIGGGPAALMLAAQIDTAKYSVTIYEKKKTAGRKFLVAGEGGLNLTFSTSEDALIQQYHPSGFMAPIIREFNNQDFINWLNQLGISTFVGSSNRVFPKQGVKPIEVLKTIVDYVAAHGVQFKFNTKWTGWNTQGDLTFENEAAVTSDIVVFALGGASWKVTGSTGSWKSKFEKRHINVLPFRAANCAFGVNWQTDFINIHEGKPLKNIALTFNNVLAKGELVISKFGLEGNAIYALSQKIQDRLLTEKEVIIYLDLKPKMTVNQIRSKYKNARRSKVTDILKNDLNLDRTAIGLLKQFTDKHTFSNPDVLVQTIKAVPVVITLAGPLDEAISSLGGIALDEVDANFQCKKIKNTYAIGEMLDWYAPTGGYLLQGCFSMGVALANHLNSLEG</sequence>
<dbReference type="InterPro" id="IPR022460">
    <property type="entry name" value="Flavoprotein_PP4765"/>
</dbReference>
<dbReference type="Proteomes" id="UP000294824">
    <property type="component" value="Unassembled WGS sequence"/>
</dbReference>
<dbReference type="NCBIfam" id="TIGR00275">
    <property type="entry name" value="aminoacetone oxidase family FAD-binding enzyme"/>
    <property type="match status" value="1"/>
</dbReference>
<gene>
    <name evidence="6" type="ORF">DFQ06_1488</name>
</gene>
<dbReference type="Gene3D" id="2.40.30.10">
    <property type="entry name" value="Translation factors"/>
    <property type="match status" value="1"/>
</dbReference>
<protein>
    <recommendedName>
        <fullName evidence="8">NAD(FAD)-utilizing dehydrogenases</fullName>
    </recommendedName>
</protein>
<evidence type="ECO:0000256" key="3">
    <source>
        <dbReference type="ARBA" id="ARBA00022827"/>
    </source>
</evidence>
<dbReference type="SUPFAM" id="SSF51905">
    <property type="entry name" value="FAD/NAD(P)-binding domain"/>
    <property type="match status" value="1"/>
</dbReference>
<dbReference type="InterPro" id="IPR057661">
    <property type="entry name" value="RsdA/BaiN/AoA(So)_Rossmann"/>
</dbReference>
<dbReference type="NCBIfam" id="TIGR03862">
    <property type="entry name" value="flavo_PP4765"/>
    <property type="match status" value="1"/>
</dbReference>
<comment type="cofactor">
    <cofactor evidence="1">
        <name>FAD</name>
        <dbReference type="ChEBI" id="CHEBI:57692"/>
    </cofactor>
</comment>
<dbReference type="InterPro" id="IPR004792">
    <property type="entry name" value="BaiN-like"/>
</dbReference>
<dbReference type="PANTHER" id="PTHR42887">
    <property type="entry name" value="OS12G0638800 PROTEIN"/>
    <property type="match status" value="1"/>
</dbReference>
<keyword evidence="7" id="KW-1185">Reference proteome</keyword>
<dbReference type="Gene3D" id="1.10.8.260">
    <property type="entry name" value="HI0933 insert domain-like"/>
    <property type="match status" value="1"/>
</dbReference>
<accession>A0A4R8MKK1</accession>
<feature type="domain" description="RsdA/BaiN/AoA(So)-like insert" evidence="5">
    <location>
        <begin position="187"/>
        <end position="337"/>
    </location>
</feature>
<dbReference type="EMBL" id="SORL01000007">
    <property type="protein sequence ID" value="TDY64576.1"/>
    <property type="molecule type" value="Genomic_DNA"/>
</dbReference>
<dbReference type="InterPro" id="IPR036188">
    <property type="entry name" value="FAD/NAD-bd_sf"/>
</dbReference>
<dbReference type="RefSeq" id="WP_133966872.1">
    <property type="nucleotide sequence ID" value="NZ_SORL01000007.1"/>
</dbReference>
<evidence type="ECO:0000313" key="7">
    <source>
        <dbReference type="Proteomes" id="UP000294824"/>
    </source>
</evidence>
<dbReference type="PANTHER" id="PTHR42887:SF1">
    <property type="entry name" value="BLR3961 PROTEIN"/>
    <property type="match status" value="1"/>
</dbReference>
<feature type="domain" description="RsdA/BaiN/AoA(So)-like Rossmann fold-like" evidence="4">
    <location>
        <begin position="3"/>
        <end position="388"/>
    </location>
</feature>
<evidence type="ECO:0008006" key="8">
    <source>
        <dbReference type="Google" id="ProtNLM"/>
    </source>
</evidence>
<dbReference type="InterPro" id="IPR023166">
    <property type="entry name" value="BaiN-like_dom_sf"/>
</dbReference>
<comment type="caution">
    <text evidence="6">The sequence shown here is derived from an EMBL/GenBank/DDBJ whole genome shotgun (WGS) entry which is preliminary data.</text>
</comment>
<name>A0A4R8MKK1_9FLAO</name>
<dbReference type="Pfam" id="PF22780">
    <property type="entry name" value="HI0933_like_1st"/>
    <property type="match status" value="1"/>
</dbReference>
<organism evidence="6 7">
    <name type="scientific">Algibacter lectus</name>
    <dbReference type="NCBI Taxonomy" id="221126"/>
    <lineage>
        <taxon>Bacteria</taxon>
        <taxon>Pseudomonadati</taxon>
        <taxon>Bacteroidota</taxon>
        <taxon>Flavobacteriia</taxon>
        <taxon>Flavobacteriales</taxon>
        <taxon>Flavobacteriaceae</taxon>
        <taxon>Algibacter</taxon>
    </lineage>
</organism>
<dbReference type="InterPro" id="IPR055178">
    <property type="entry name" value="RsdA/BaiN/AoA(So)-like_dom"/>
</dbReference>
<evidence type="ECO:0000256" key="2">
    <source>
        <dbReference type="ARBA" id="ARBA00022630"/>
    </source>
</evidence>